<keyword evidence="7 12" id="KW-0735">Signal-anchor</keyword>
<comment type="function">
    <text evidence="12">Responsible for the synthesis of complex-type N-linked oligosaccharides in many glycoproteins as well as the carbohydrate moieties of glycolipids.</text>
</comment>
<dbReference type="InterPro" id="IPR027791">
    <property type="entry name" value="Galactosyl_T_C"/>
</dbReference>
<dbReference type="Proteomes" id="UP000694545">
    <property type="component" value="Unplaced"/>
</dbReference>
<evidence type="ECO:0000313" key="15">
    <source>
        <dbReference type="Ensembl" id="ENSVKKP00000001193.1"/>
    </source>
</evidence>
<dbReference type="SUPFAM" id="SSF53448">
    <property type="entry name" value="Nucleotide-diphospho-sugar transferases"/>
    <property type="match status" value="1"/>
</dbReference>
<evidence type="ECO:0000256" key="12">
    <source>
        <dbReference type="RuleBase" id="RU368121"/>
    </source>
</evidence>
<feature type="domain" description="Galactosyltransferase C-terminal" evidence="13">
    <location>
        <begin position="216"/>
        <end position="286"/>
    </location>
</feature>
<dbReference type="PRINTS" id="PR02050">
    <property type="entry name" value="B14GALTRFASE"/>
</dbReference>
<dbReference type="GO" id="GO:0046872">
    <property type="term" value="F:metal ion binding"/>
    <property type="evidence" value="ECO:0007669"/>
    <property type="project" value="UniProtKB-UniRule"/>
</dbReference>
<evidence type="ECO:0000256" key="2">
    <source>
        <dbReference type="ARBA" id="ARBA00004922"/>
    </source>
</evidence>
<comment type="cofactor">
    <cofactor evidence="12">
        <name>Mn(2+)</name>
        <dbReference type="ChEBI" id="CHEBI:29035"/>
    </cofactor>
</comment>
<dbReference type="PANTHER" id="PTHR19300:SF42">
    <property type="entry name" value="BETA-1,4-GALACTOSYLTRANSFERASE"/>
    <property type="match status" value="1"/>
</dbReference>
<dbReference type="GO" id="GO:0032580">
    <property type="term" value="C:Golgi cisterna membrane"/>
    <property type="evidence" value="ECO:0007669"/>
    <property type="project" value="UniProtKB-UniRule"/>
</dbReference>
<dbReference type="GO" id="GO:0005975">
    <property type="term" value="P:carbohydrate metabolic process"/>
    <property type="evidence" value="ECO:0007669"/>
    <property type="project" value="InterPro"/>
</dbReference>
<keyword evidence="5 12" id="KW-0808">Transferase</keyword>
<dbReference type="RefSeq" id="XP_044297671.1">
    <property type="nucleotide sequence ID" value="XM_044441736.1"/>
</dbReference>
<evidence type="ECO:0000256" key="7">
    <source>
        <dbReference type="ARBA" id="ARBA00022968"/>
    </source>
</evidence>
<evidence type="ECO:0000256" key="10">
    <source>
        <dbReference type="ARBA" id="ARBA00023180"/>
    </source>
</evidence>
<organism evidence="15 16">
    <name type="scientific">Varanus komodoensis</name>
    <name type="common">Komodo dragon</name>
    <dbReference type="NCBI Taxonomy" id="61221"/>
    <lineage>
        <taxon>Eukaryota</taxon>
        <taxon>Metazoa</taxon>
        <taxon>Chordata</taxon>
        <taxon>Craniata</taxon>
        <taxon>Vertebrata</taxon>
        <taxon>Euteleostomi</taxon>
        <taxon>Lepidosauria</taxon>
        <taxon>Squamata</taxon>
        <taxon>Bifurcata</taxon>
        <taxon>Unidentata</taxon>
        <taxon>Episquamata</taxon>
        <taxon>Toxicofera</taxon>
        <taxon>Anguimorpha</taxon>
        <taxon>Paleoanguimorpha</taxon>
        <taxon>Varanoidea</taxon>
        <taxon>Varanidae</taxon>
        <taxon>Varanus</taxon>
    </lineage>
</organism>
<dbReference type="GO" id="GO:0000139">
    <property type="term" value="C:Golgi membrane"/>
    <property type="evidence" value="ECO:0007669"/>
    <property type="project" value="UniProtKB-SubCell"/>
</dbReference>
<proteinExistence type="inferred from homology"/>
<evidence type="ECO:0000256" key="1">
    <source>
        <dbReference type="ARBA" id="ARBA00004323"/>
    </source>
</evidence>
<keyword evidence="6 12" id="KW-0812">Transmembrane</keyword>
<name>A0A8D2IWX0_VARKO</name>
<reference evidence="15" key="1">
    <citation type="submission" date="2025-08" db="UniProtKB">
        <authorList>
            <consortium name="Ensembl"/>
        </authorList>
    </citation>
    <scope>IDENTIFICATION</scope>
</reference>
<dbReference type="AlphaFoldDB" id="A0A8D2IWX0"/>
<dbReference type="OrthoDB" id="10016069at2759"/>
<evidence type="ECO:0000256" key="5">
    <source>
        <dbReference type="ARBA" id="ARBA00022679"/>
    </source>
</evidence>
<dbReference type="Pfam" id="PF02709">
    <property type="entry name" value="Glyco_transf_7C"/>
    <property type="match status" value="1"/>
</dbReference>
<reference evidence="15" key="2">
    <citation type="submission" date="2025-09" db="UniProtKB">
        <authorList>
            <consortium name="Ensembl"/>
        </authorList>
    </citation>
    <scope>IDENTIFICATION</scope>
</reference>
<evidence type="ECO:0000256" key="11">
    <source>
        <dbReference type="ARBA" id="ARBA00023211"/>
    </source>
</evidence>
<keyword evidence="11 12" id="KW-0464">Manganese</keyword>
<keyword evidence="16" id="KW-1185">Reference proteome</keyword>
<sequence>MAIGKTMSLTRVENPCFLMFLIIAQAIFILILYRGRTSVEFKHYFDQPKQLDYSVREDVYTNLSLYTHAPDKMTIRYCTPQSPIHVGPLTITFDTVPSERTIISKNPYVQSGGCYSPPHCLARYKIAVIVPYRNCEKQLHHFLYYIHPFLQRQQLNYCIYLIHQAGTGPFNRAKLLNIGVREALKDEDWDCLLLHDIDLIPENDYNYYICDDYYPKHMATAIDSLQSSLPHRFFFGGVIALTPEHYMKINGFPNTYWDRDGNDDIAERIQIVRMKIVRSVFGRYKKVDNGQASGTPEYSKRSASLHTRKTWKDDGMNSLDFKLLSKQQHPLYMNISVDIGVPPMLPPQGMKKQSHIL</sequence>
<dbReference type="UniPathway" id="UPA00378"/>
<dbReference type="Pfam" id="PF13733">
    <property type="entry name" value="Glyco_transf_7N"/>
    <property type="match status" value="1"/>
</dbReference>
<dbReference type="InterPro" id="IPR029044">
    <property type="entry name" value="Nucleotide-diphossugar_trans"/>
</dbReference>
<gene>
    <name evidence="15" type="primary">LOC123029122</name>
</gene>
<evidence type="ECO:0000256" key="9">
    <source>
        <dbReference type="ARBA" id="ARBA00023136"/>
    </source>
</evidence>
<dbReference type="PANTHER" id="PTHR19300">
    <property type="entry name" value="BETA-1,4-GALACTOSYLTRANSFERASE"/>
    <property type="match status" value="1"/>
</dbReference>
<dbReference type="GO" id="GO:0008378">
    <property type="term" value="F:galactosyltransferase activity"/>
    <property type="evidence" value="ECO:0007669"/>
    <property type="project" value="TreeGrafter"/>
</dbReference>
<evidence type="ECO:0000259" key="13">
    <source>
        <dbReference type="Pfam" id="PF02709"/>
    </source>
</evidence>
<evidence type="ECO:0000313" key="16">
    <source>
        <dbReference type="Proteomes" id="UP000694545"/>
    </source>
</evidence>
<dbReference type="EC" id="2.4.1.-" evidence="12"/>
<keyword evidence="8 12" id="KW-1133">Transmembrane helix</keyword>
<accession>A0A8D2IWX0</accession>
<keyword evidence="12" id="KW-0333">Golgi apparatus</keyword>
<dbReference type="InterPro" id="IPR003859">
    <property type="entry name" value="Galactosyl_T"/>
</dbReference>
<evidence type="ECO:0000256" key="8">
    <source>
        <dbReference type="ARBA" id="ARBA00022989"/>
    </source>
</evidence>
<dbReference type="GeneID" id="123029122"/>
<evidence type="ECO:0000256" key="6">
    <source>
        <dbReference type="ARBA" id="ARBA00022692"/>
    </source>
</evidence>
<feature type="domain" description="Galactosyltransferase N-terminal" evidence="14">
    <location>
        <begin position="78"/>
        <end position="211"/>
    </location>
</feature>
<feature type="transmembrane region" description="Helical" evidence="12">
    <location>
        <begin position="12"/>
        <end position="33"/>
    </location>
</feature>
<keyword evidence="12" id="KW-0479">Metal-binding</keyword>
<comment type="pathway">
    <text evidence="2 12">Protein modification; protein glycosylation.</text>
</comment>
<evidence type="ECO:0000256" key="4">
    <source>
        <dbReference type="ARBA" id="ARBA00022676"/>
    </source>
</evidence>
<comment type="similarity">
    <text evidence="3 12">Belongs to the glycosyltransferase 7 family.</text>
</comment>
<dbReference type="KEGG" id="vko:123029122"/>
<dbReference type="OMA" id="TWKADGM"/>
<dbReference type="InterPro" id="IPR027995">
    <property type="entry name" value="Galactosyl_T_N"/>
</dbReference>
<comment type="subcellular location">
    <subcellularLocation>
        <location evidence="1 12">Golgi apparatus membrane</location>
        <topology evidence="1 12">Single-pass type II membrane protein</topology>
    </subcellularLocation>
</comment>
<keyword evidence="10 12" id="KW-0325">Glycoprotein</keyword>
<dbReference type="Ensembl" id="ENSVKKT00000001241.1">
    <property type="protein sequence ID" value="ENSVKKP00000001193.1"/>
    <property type="gene ID" value="ENSVKKG00000000979.1"/>
</dbReference>
<evidence type="ECO:0000259" key="14">
    <source>
        <dbReference type="Pfam" id="PF13733"/>
    </source>
</evidence>
<dbReference type="Gene3D" id="3.90.550.10">
    <property type="entry name" value="Spore Coat Polysaccharide Biosynthesis Protein SpsA, Chain A"/>
    <property type="match status" value="1"/>
</dbReference>
<evidence type="ECO:0000256" key="3">
    <source>
        <dbReference type="ARBA" id="ARBA00005735"/>
    </source>
</evidence>
<protein>
    <recommendedName>
        <fullName evidence="12">Beta-1,4-galactosyltransferase</fullName>
        <shortName evidence="12">Beta-1,4-GalTase</shortName>
        <ecNumber evidence="12">2.4.1.-</ecNumber>
    </recommendedName>
</protein>
<keyword evidence="9 12" id="KW-0472">Membrane</keyword>
<keyword evidence="4 12" id="KW-0328">Glycosyltransferase</keyword>